<reference evidence="1" key="2">
    <citation type="submission" date="2021-09" db="EMBL/GenBank/DDBJ databases">
        <authorList>
            <person name="Gilroy R."/>
        </authorList>
    </citation>
    <scope>NUCLEOTIDE SEQUENCE</scope>
    <source>
        <strain evidence="1">CHK139-4039</strain>
    </source>
</reference>
<evidence type="ECO:0000313" key="2">
    <source>
        <dbReference type="Proteomes" id="UP000743760"/>
    </source>
</evidence>
<gene>
    <name evidence="1" type="ORF">K8V74_07060</name>
</gene>
<dbReference type="AlphaFoldDB" id="A0A9D2UMQ1"/>
<accession>A0A9D2UMQ1</accession>
<protein>
    <submittedName>
        <fullName evidence="1">GntR family transcriptional regulator</fullName>
    </submittedName>
</protein>
<feature type="non-terminal residue" evidence="1">
    <location>
        <position position="1"/>
    </location>
</feature>
<organism evidence="1 2">
    <name type="scientific">Brevibacterium epidermidis</name>
    <dbReference type="NCBI Taxonomy" id="1698"/>
    <lineage>
        <taxon>Bacteria</taxon>
        <taxon>Bacillati</taxon>
        <taxon>Actinomycetota</taxon>
        <taxon>Actinomycetes</taxon>
        <taxon>Micrococcales</taxon>
        <taxon>Brevibacteriaceae</taxon>
        <taxon>Brevibacterium</taxon>
    </lineage>
</organism>
<sequence>LTLRLRLFISILQLDYSPASDRIVSDDRSMFRALSRADAKTAIEVWRGKVDNAVRHMAGLLGRRRFDQELWTQLTRSLG</sequence>
<evidence type="ECO:0000313" key="1">
    <source>
        <dbReference type="EMBL" id="HJE77691.1"/>
    </source>
</evidence>
<dbReference type="EMBL" id="DYXR01000227">
    <property type="protein sequence ID" value="HJE77691.1"/>
    <property type="molecule type" value="Genomic_DNA"/>
</dbReference>
<proteinExistence type="predicted"/>
<comment type="caution">
    <text evidence="1">The sequence shown here is derived from an EMBL/GenBank/DDBJ whole genome shotgun (WGS) entry which is preliminary data.</text>
</comment>
<reference evidence="1" key="1">
    <citation type="journal article" date="2021" name="PeerJ">
        <title>Extensive microbial diversity within the chicken gut microbiome revealed by metagenomics and culture.</title>
        <authorList>
            <person name="Gilroy R."/>
            <person name="Ravi A."/>
            <person name="Getino M."/>
            <person name="Pursley I."/>
            <person name="Horton D.L."/>
            <person name="Alikhan N.F."/>
            <person name="Baker D."/>
            <person name="Gharbi K."/>
            <person name="Hall N."/>
            <person name="Watson M."/>
            <person name="Adriaenssens E.M."/>
            <person name="Foster-Nyarko E."/>
            <person name="Jarju S."/>
            <person name="Secka A."/>
            <person name="Antonio M."/>
            <person name="Oren A."/>
            <person name="Chaudhuri R.R."/>
            <person name="La Ragione R."/>
            <person name="Hildebrand F."/>
            <person name="Pallen M.J."/>
        </authorList>
    </citation>
    <scope>NUCLEOTIDE SEQUENCE</scope>
    <source>
        <strain evidence="1">CHK139-4039</strain>
    </source>
</reference>
<name>A0A9D2UMQ1_BREEP</name>
<dbReference type="Proteomes" id="UP000743760">
    <property type="component" value="Unassembled WGS sequence"/>
</dbReference>